<evidence type="ECO:0000259" key="3">
    <source>
        <dbReference type="Pfam" id="PF24670"/>
    </source>
</evidence>
<gene>
    <name evidence="4" type="ORF">MIMGU_mgv1a001008mg</name>
</gene>
<evidence type="ECO:0000313" key="5">
    <source>
        <dbReference type="Proteomes" id="UP000030748"/>
    </source>
</evidence>
<dbReference type="OrthoDB" id="1938127at2759"/>
<evidence type="ECO:0000256" key="2">
    <source>
        <dbReference type="SAM" id="MobiDB-lite"/>
    </source>
</evidence>
<feature type="compositionally biased region" description="Polar residues" evidence="2">
    <location>
        <begin position="12"/>
        <end position="27"/>
    </location>
</feature>
<dbReference type="AlphaFoldDB" id="A0A022QWY1"/>
<reference evidence="4 5" key="1">
    <citation type="journal article" date="2013" name="Proc. Natl. Acad. Sci. U.S.A.">
        <title>Fine-scale variation in meiotic recombination in Mimulus inferred from population shotgun sequencing.</title>
        <authorList>
            <person name="Hellsten U."/>
            <person name="Wright K.M."/>
            <person name="Jenkins J."/>
            <person name="Shu S."/>
            <person name="Yuan Y."/>
            <person name="Wessler S.R."/>
            <person name="Schmutz J."/>
            <person name="Willis J.H."/>
            <person name="Rokhsar D.S."/>
        </authorList>
    </citation>
    <scope>NUCLEOTIDE SEQUENCE [LARGE SCALE GENOMIC DNA]</scope>
    <source>
        <strain evidence="5">cv. DUN x IM62</strain>
    </source>
</reference>
<feature type="compositionally biased region" description="Basic and acidic residues" evidence="2">
    <location>
        <begin position="108"/>
        <end position="120"/>
    </location>
</feature>
<feature type="coiled-coil region" evidence="1">
    <location>
        <begin position="390"/>
        <end position="521"/>
    </location>
</feature>
<dbReference type="Proteomes" id="UP000030748">
    <property type="component" value="Unassembled WGS sequence"/>
</dbReference>
<dbReference type="Gene3D" id="1.10.287.1490">
    <property type="match status" value="1"/>
</dbReference>
<evidence type="ECO:0000256" key="1">
    <source>
        <dbReference type="SAM" id="Coils"/>
    </source>
</evidence>
<keyword evidence="1" id="KW-0175">Coiled coil</keyword>
<dbReference type="KEGG" id="egt:105962712"/>
<dbReference type="eggNOG" id="ENOG502QRQM">
    <property type="taxonomic scope" value="Eukaryota"/>
</dbReference>
<keyword evidence="5" id="KW-1185">Reference proteome</keyword>
<name>A0A022QWY1_ERYGU</name>
<feature type="region of interest" description="Disordered" evidence="2">
    <location>
        <begin position="12"/>
        <end position="120"/>
    </location>
</feature>
<dbReference type="OMA" id="MWTRICC"/>
<accession>A0A022QWY1</accession>
<proteinExistence type="predicted"/>
<dbReference type="EMBL" id="KI630787">
    <property type="protein sequence ID" value="EYU33167.1"/>
    <property type="molecule type" value="Genomic_DNA"/>
</dbReference>
<organism evidence="4 5">
    <name type="scientific">Erythranthe guttata</name>
    <name type="common">Yellow monkey flower</name>
    <name type="synonym">Mimulus guttatus</name>
    <dbReference type="NCBI Taxonomy" id="4155"/>
    <lineage>
        <taxon>Eukaryota</taxon>
        <taxon>Viridiplantae</taxon>
        <taxon>Streptophyta</taxon>
        <taxon>Embryophyta</taxon>
        <taxon>Tracheophyta</taxon>
        <taxon>Spermatophyta</taxon>
        <taxon>Magnoliopsida</taxon>
        <taxon>eudicotyledons</taxon>
        <taxon>Gunneridae</taxon>
        <taxon>Pentapetalae</taxon>
        <taxon>asterids</taxon>
        <taxon>lamiids</taxon>
        <taxon>Lamiales</taxon>
        <taxon>Phrymaceae</taxon>
        <taxon>Erythranthe</taxon>
    </lineage>
</organism>
<dbReference type="PANTHER" id="PTHR47491">
    <property type="entry name" value="CAP-GLY DOMAIN LINKER"/>
    <property type="match status" value="1"/>
</dbReference>
<feature type="coiled-coil region" evidence="1">
    <location>
        <begin position="766"/>
        <end position="877"/>
    </location>
</feature>
<dbReference type="PhylomeDB" id="A0A022QWY1"/>
<sequence>MKKLFFFRSHSSNTVNNNQLSPPSTDKQVYWEKPTEKVDKSVKNKHGFEEQEFGSSPCLRRSLSFSSGSPYETGKGPSKNYNPTGSPCHATYYSNKHSSRPRALTPERQPRSKRVDDARRMEKFDRVISRANSDLLESSSHCSSNVSNKVLDRYIDGEQQMEEFEPKANYFMKNQFENGNGLVKRPPKFQFSAPVSHDGRIQKPKSQSFRETKHVGENGYGNESPRKLAKNVVERLSKSQFFPTMRSKESDGDSPITIDDVYGRNMNRCSNAYADEVSSRKCSMDWHMETKEEMPEFLEGTFSDDKERAGEYIDILADTDVELFKKFKEAEDRAAILSKEFERGNFFEFRELSVPTLIQKIRSLTEEKVNMAIEVSAILEDRIAEKALFREKLKIAREDAQSRRLEKEKNELQLTLERELDRRSTEWSHKLDKLQAEEHRLRERVRELAEQNVCLQREVSSSGEREMDSRTRITNSENQLGNLSAQVKEAKEENQYLQKTLSEMQEKTRAAEEDLDCIRRNYEEKVTECKDMHQSISRLQRTCSDQGKTIDGLRGLCEELGKKISQENFDFEFVKLPVEHMRLTGVEHALRKEVESYRVEVDSLRHENIDLLNRLKSNGKEGSFSTYKLDGELQSRISLLQSQMLPLLMESNQLGRKLIEYVKANGGFPLKKGPASASCLDGQVLVECEVKLQGLERTAESLTTSIQTVSAVLQEKSTLLQDSQATDESHKRNEQKQEDVIRTELKAETLLTSLLREKLYSKELHMEQLQAELAAAVRGKDVLKCEVQNAEDNFSCIKHKMKELELHMMKKDETINQLQSDLQECKKELAIVRGILPKVSQERDSMWEEIKQYSEKNMLLNAEINMLRKKVESLDEDILVKEGQITILKDSMGKSFDLLASPDTNENFCWTNMR</sequence>
<dbReference type="Pfam" id="PF24670">
    <property type="entry name" value="DUF7653"/>
    <property type="match status" value="1"/>
</dbReference>
<evidence type="ECO:0000313" key="4">
    <source>
        <dbReference type="EMBL" id="EYU33167.1"/>
    </source>
</evidence>
<protein>
    <recommendedName>
        <fullName evidence="3">DUF7653 domain-containing protein</fullName>
    </recommendedName>
</protein>
<dbReference type="STRING" id="4155.A0A022QWY1"/>
<dbReference type="PANTHER" id="PTHR47491:SF5">
    <property type="entry name" value="CAP-GLY DOMAIN LINKER"/>
    <property type="match status" value="1"/>
</dbReference>
<feature type="compositionally biased region" description="Basic and acidic residues" evidence="2">
    <location>
        <begin position="29"/>
        <end position="49"/>
    </location>
</feature>
<feature type="domain" description="DUF7653" evidence="3">
    <location>
        <begin position="588"/>
        <end position="717"/>
    </location>
</feature>
<feature type="coiled-coil region" evidence="1">
    <location>
        <begin position="587"/>
        <end position="614"/>
    </location>
</feature>
<dbReference type="InterPro" id="IPR056070">
    <property type="entry name" value="DUF7653"/>
</dbReference>